<dbReference type="AlphaFoldDB" id="A0A2P5DYA1"/>
<dbReference type="GO" id="GO:0046922">
    <property type="term" value="F:peptide-O-fucosyltransferase activity"/>
    <property type="evidence" value="ECO:0007669"/>
    <property type="project" value="InterPro"/>
</dbReference>
<dbReference type="OrthoDB" id="422368at2759"/>
<proteinExistence type="inferred from homology"/>
<gene>
    <name evidence="14" type="ORF">TorRG33x02_238630</name>
</gene>
<dbReference type="PANTHER" id="PTHR13398:SF0">
    <property type="entry name" value="GDP-FUCOSE PROTEIN O-FUCOSYLTRANSFERASE 2"/>
    <property type="match status" value="1"/>
</dbReference>
<dbReference type="InterPro" id="IPR045130">
    <property type="entry name" value="OFUT2-like"/>
</dbReference>
<name>A0A2P5DYA1_TREOI</name>
<evidence type="ECO:0000256" key="1">
    <source>
        <dbReference type="ARBA" id="ARBA00004167"/>
    </source>
</evidence>
<comment type="similarity">
    <text evidence="2">Belongs to the glycosyltransferase GT106 family.</text>
</comment>
<evidence type="ECO:0000256" key="7">
    <source>
        <dbReference type="ARBA" id="ARBA00023136"/>
    </source>
</evidence>
<keyword evidence="6 13" id="KW-1133">Transmembrane helix</keyword>
<keyword evidence="7 13" id="KW-0472">Membrane</keyword>
<evidence type="ECO:0000256" key="4">
    <source>
        <dbReference type="ARBA" id="ARBA00022679"/>
    </source>
</evidence>
<comment type="caution">
    <text evidence="14">The sequence shown here is derived from an EMBL/GenBank/DDBJ whole genome shotgun (WGS) entry which is preliminary data.</text>
</comment>
<accession>A0A2P5DYA1</accession>
<keyword evidence="15" id="KW-1185">Reference proteome</keyword>
<evidence type="ECO:0000256" key="12">
    <source>
        <dbReference type="SAM" id="MobiDB-lite"/>
    </source>
</evidence>
<dbReference type="Proteomes" id="UP000237000">
    <property type="component" value="Unassembled WGS sequence"/>
</dbReference>
<feature type="compositionally biased region" description="Basic and acidic residues" evidence="12">
    <location>
        <begin position="14"/>
        <end position="42"/>
    </location>
</feature>
<dbReference type="Gene3D" id="3.40.50.11350">
    <property type="match status" value="1"/>
</dbReference>
<evidence type="ECO:0000256" key="6">
    <source>
        <dbReference type="ARBA" id="ARBA00022989"/>
    </source>
</evidence>
<evidence type="ECO:0000256" key="11">
    <source>
        <dbReference type="ARBA" id="ARBA00030350"/>
    </source>
</evidence>
<evidence type="ECO:0000256" key="9">
    <source>
        <dbReference type="ARBA" id="ARBA00023253"/>
    </source>
</evidence>
<keyword evidence="10" id="KW-0119">Carbohydrate metabolism</keyword>
<evidence type="ECO:0000313" key="15">
    <source>
        <dbReference type="Proteomes" id="UP000237000"/>
    </source>
</evidence>
<keyword evidence="8" id="KW-0325">Glycoprotein</keyword>
<feature type="transmembrane region" description="Helical" evidence="13">
    <location>
        <begin position="71"/>
        <end position="88"/>
    </location>
</feature>
<dbReference type="CDD" id="cd11296">
    <property type="entry name" value="O-FucT_like"/>
    <property type="match status" value="1"/>
</dbReference>
<dbReference type="EMBL" id="JXTC01000242">
    <property type="protein sequence ID" value="PON78269.1"/>
    <property type="molecule type" value="Genomic_DNA"/>
</dbReference>
<evidence type="ECO:0000256" key="13">
    <source>
        <dbReference type="SAM" id="Phobius"/>
    </source>
</evidence>
<evidence type="ECO:0000313" key="14">
    <source>
        <dbReference type="EMBL" id="PON78269.1"/>
    </source>
</evidence>
<evidence type="ECO:0000256" key="10">
    <source>
        <dbReference type="ARBA" id="ARBA00023277"/>
    </source>
</evidence>
<dbReference type="PANTHER" id="PTHR13398">
    <property type="entry name" value="GDP-FUCOSE PROTEIN O-FUCOSYLTRANSFERASE 2"/>
    <property type="match status" value="1"/>
</dbReference>
<reference evidence="15" key="1">
    <citation type="submission" date="2016-06" db="EMBL/GenBank/DDBJ databases">
        <title>Parallel loss of symbiosis genes in relatives of nitrogen-fixing non-legume Parasponia.</title>
        <authorList>
            <person name="Van Velzen R."/>
            <person name="Holmer R."/>
            <person name="Bu F."/>
            <person name="Rutten L."/>
            <person name="Van Zeijl A."/>
            <person name="Liu W."/>
            <person name="Santuari L."/>
            <person name="Cao Q."/>
            <person name="Sharma T."/>
            <person name="Shen D."/>
            <person name="Roswanjaya Y."/>
            <person name="Wardhani T."/>
            <person name="Kalhor M.S."/>
            <person name="Jansen J."/>
            <person name="Van den Hoogen J."/>
            <person name="Gungor B."/>
            <person name="Hartog M."/>
            <person name="Hontelez J."/>
            <person name="Verver J."/>
            <person name="Yang W.-C."/>
            <person name="Schijlen E."/>
            <person name="Repin R."/>
            <person name="Schilthuizen M."/>
            <person name="Schranz E."/>
            <person name="Heidstra R."/>
            <person name="Miyata K."/>
            <person name="Fedorova E."/>
            <person name="Kohlen W."/>
            <person name="Bisseling T."/>
            <person name="Smit S."/>
            <person name="Geurts R."/>
        </authorList>
    </citation>
    <scope>NUCLEOTIDE SEQUENCE [LARGE SCALE GENOMIC DNA]</scope>
    <source>
        <strain evidence="15">cv. RG33-2</strain>
    </source>
</reference>
<dbReference type="FunFam" id="3.40.50.11350:FF:000005">
    <property type="entry name" value="O-fucosyltransferase family protein"/>
    <property type="match status" value="1"/>
</dbReference>
<dbReference type="InParanoid" id="A0A2P5DYA1"/>
<dbReference type="STRING" id="63057.A0A2P5DYA1"/>
<keyword evidence="3 14" id="KW-0328">Glycosyltransferase</keyword>
<protein>
    <recommendedName>
        <fullName evidence="11">O-fucosyltransferase family protein</fullName>
    </recommendedName>
</protein>
<feature type="region of interest" description="Disordered" evidence="12">
    <location>
        <begin position="1"/>
        <end position="52"/>
    </location>
</feature>
<keyword evidence="9" id="KW-0294">Fucose metabolism</keyword>
<keyword evidence="4 14" id="KW-0808">Transferase</keyword>
<dbReference type="FunCoup" id="A0A2P5DYA1">
    <property type="interactions" value="2132"/>
</dbReference>
<dbReference type="GO" id="GO:0006004">
    <property type="term" value="P:fucose metabolic process"/>
    <property type="evidence" value="ECO:0007669"/>
    <property type="project" value="UniProtKB-KW"/>
</dbReference>
<evidence type="ECO:0000256" key="8">
    <source>
        <dbReference type="ARBA" id="ARBA00023180"/>
    </source>
</evidence>
<feature type="region of interest" description="Disordered" evidence="12">
    <location>
        <begin position="139"/>
        <end position="163"/>
    </location>
</feature>
<evidence type="ECO:0000256" key="2">
    <source>
        <dbReference type="ARBA" id="ARBA00007737"/>
    </source>
</evidence>
<evidence type="ECO:0000256" key="3">
    <source>
        <dbReference type="ARBA" id="ARBA00022676"/>
    </source>
</evidence>
<sequence>MERPDSSSSDEEDDRHNLIEQNERKPPNPDRSTFHIDDDGVDRHHHHSNHHEFRSQLRRRFGSLNSLNKRYMFAVFLPLAIVVLYFSIDVRNLFSTNLSGIRFDSFSDRLRESELRALYLLRKQQLDFFSLWNHTFNDSSSPISSNSSSNNSSSSSSSSSGSGSAFGTQQNLFIEDLKFALLRQISLNKEIQQVLLSPHRSANSSSTGLESDSGDPSLGGYGLNRCGKVDQKISQRKTIEWKPNSNKYLFAICLSGQMSNHLICLEKHMFLAALLNRVLVIPSSKFDYSYSRVLDIDHINKCLGRKVVITFEEFAEIKKNNIHINRFICYFSLPRPCYVDDEHIKKLKGLGITMGKLQSAWVEDVTKPNKRTVQDFQAKFSTNDDVIAIGDVFFADVEKEWVMQPGGPLAHKCNTLIEPSRLIILTAQRFIQTFLGKNFVALHFRRHGFLKFCNAKQPSCFFPIPQAADCITRVVERANTPVIYLSTDAADSETSLLQSLVLLNGKTVPLVRRPARNSAEKWDALLYRHGLEGDSQWGLCSNDSSDGTDGKGIAVGGSDSDATNTKVEAMLDKTICAMSTVFIGAPGSTFTEDILRLRKDWGSASVCDEYLCQGEEPNFIADNE</sequence>
<dbReference type="GO" id="GO:0016020">
    <property type="term" value="C:membrane"/>
    <property type="evidence" value="ECO:0007669"/>
    <property type="project" value="UniProtKB-SubCell"/>
</dbReference>
<organism evidence="14 15">
    <name type="scientific">Trema orientale</name>
    <name type="common">Charcoal tree</name>
    <name type="synonym">Celtis orientalis</name>
    <dbReference type="NCBI Taxonomy" id="63057"/>
    <lineage>
        <taxon>Eukaryota</taxon>
        <taxon>Viridiplantae</taxon>
        <taxon>Streptophyta</taxon>
        <taxon>Embryophyta</taxon>
        <taxon>Tracheophyta</taxon>
        <taxon>Spermatophyta</taxon>
        <taxon>Magnoliopsida</taxon>
        <taxon>eudicotyledons</taxon>
        <taxon>Gunneridae</taxon>
        <taxon>Pentapetalae</taxon>
        <taxon>rosids</taxon>
        <taxon>fabids</taxon>
        <taxon>Rosales</taxon>
        <taxon>Cannabaceae</taxon>
        <taxon>Trema</taxon>
    </lineage>
</organism>
<comment type="subcellular location">
    <subcellularLocation>
        <location evidence="1">Membrane</location>
        <topology evidence="1">Single-pass membrane protein</topology>
    </subcellularLocation>
</comment>
<keyword evidence="5 13" id="KW-0812">Transmembrane</keyword>
<evidence type="ECO:0000256" key="5">
    <source>
        <dbReference type="ARBA" id="ARBA00022692"/>
    </source>
</evidence>